<dbReference type="PANTHER" id="PTHR42832:SF3">
    <property type="entry name" value="L-GLUTAMINE--4-(METHYLSULFANYL)-2-OXOBUTANOATE AMINOTRANSFERASE"/>
    <property type="match status" value="1"/>
</dbReference>
<dbReference type="InterPro" id="IPR019880">
    <property type="entry name" value="OxyQ"/>
</dbReference>
<evidence type="ECO:0000256" key="3">
    <source>
        <dbReference type="ARBA" id="ARBA00022679"/>
    </source>
</evidence>
<dbReference type="SUPFAM" id="SSF53383">
    <property type="entry name" value="PLP-dependent transferases"/>
    <property type="match status" value="1"/>
</dbReference>
<dbReference type="Gene3D" id="3.40.640.10">
    <property type="entry name" value="Type I PLP-dependent aspartate aminotransferase-like (Major domain)"/>
    <property type="match status" value="1"/>
</dbReference>
<dbReference type="Gene3D" id="3.90.1150.10">
    <property type="entry name" value="Aspartate Aminotransferase, domain 1"/>
    <property type="match status" value="1"/>
</dbReference>
<dbReference type="EC" id="2.6.1.-" evidence="4"/>
<dbReference type="EMBL" id="FWFF01000019">
    <property type="protein sequence ID" value="SLN00080.1"/>
    <property type="molecule type" value="Genomic_DNA"/>
</dbReference>
<keyword evidence="7" id="KW-1185">Reference proteome</keyword>
<evidence type="ECO:0000259" key="5">
    <source>
        <dbReference type="Pfam" id="PF00155"/>
    </source>
</evidence>
<accession>A0A1X6XLV8</accession>
<dbReference type="PANTHER" id="PTHR42832">
    <property type="entry name" value="AMINO ACID AMINOTRANSFERASE"/>
    <property type="match status" value="1"/>
</dbReference>
<keyword evidence="2 4" id="KW-0032">Aminotransferase</keyword>
<dbReference type="InterPro" id="IPR015422">
    <property type="entry name" value="PyrdxlP-dep_Trfase_small"/>
</dbReference>
<comment type="similarity">
    <text evidence="4">Belongs to the class-I pyridoxal-phosphate-dependent aminotransferase family.</text>
</comment>
<evidence type="ECO:0000256" key="4">
    <source>
        <dbReference type="RuleBase" id="RU000481"/>
    </source>
</evidence>
<dbReference type="GO" id="GO:0008483">
    <property type="term" value="F:transaminase activity"/>
    <property type="evidence" value="ECO:0007669"/>
    <property type="project" value="UniProtKB-KW"/>
</dbReference>
<evidence type="ECO:0000313" key="6">
    <source>
        <dbReference type="EMBL" id="SLN00080.1"/>
    </source>
</evidence>
<dbReference type="CDD" id="cd00609">
    <property type="entry name" value="AAT_like"/>
    <property type="match status" value="1"/>
</dbReference>
<name>A0A1X6XLV8_9MICO</name>
<dbReference type="GO" id="GO:0030170">
    <property type="term" value="F:pyridoxal phosphate binding"/>
    <property type="evidence" value="ECO:0007669"/>
    <property type="project" value="InterPro"/>
</dbReference>
<dbReference type="PROSITE" id="PS00105">
    <property type="entry name" value="AA_TRANSFER_CLASS_1"/>
    <property type="match status" value="1"/>
</dbReference>
<dbReference type="InterPro" id="IPR004839">
    <property type="entry name" value="Aminotransferase_I/II_large"/>
</dbReference>
<protein>
    <recommendedName>
        <fullName evidence="4">Aminotransferase</fullName>
        <ecNumber evidence="4">2.6.1.-</ecNumber>
    </recommendedName>
</protein>
<sequence>MTADFGSFGLALPGYPWDSLTPYRETAATHPGGVCDLSIGTPVDPTPEVVRRALADAADWPGYPTTVGTDALRESIASWYLRVFAATVDPATEVLPLVGSKEAVAWLPTLLGLRGLGLAVAHPAAAYPTYAMGATLAQVDSRVLDVDDVLAGASLDGVGLLWINSPGNPTGRVLDADTLRAVVSIARDAGVIVASDECYARLGWEGADTAPGILDPRVVGDDHTGVLSVYSLSKQSNLAGYRAAFLAGDADLVANLTTSRKHAGMIVPGPVQAAMIAALDDEDHVAAQKELYRARRDVLRPAVEAFGARIDHSEAGLYLWVTRDEDCWETIGALADLGIIAGPGAFYGDAGARHVRIALTASDEAIQAAAARLCDAA</sequence>
<dbReference type="Pfam" id="PF00155">
    <property type="entry name" value="Aminotran_1_2"/>
    <property type="match status" value="1"/>
</dbReference>
<dbReference type="AlphaFoldDB" id="A0A1X6XLV8"/>
<proteinExistence type="inferred from homology"/>
<dbReference type="RefSeq" id="WP_087008572.1">
    <property type="nucleotide sequence ID" value="NZ_FWFF01000019.1"/>
</dbReference>
<gene>
    <name evidence="6" type="ORF">FM105_12180</name>
</gene>
<dbReference type="InterPro" id="IPR015421">
    <property type="entry name" value="PyrdxlP-dep_Trfase_major"/>
</dbReference>
<reference evidence="7" key="1">
    <citation type="submission" date="2017-02" db="EMBL/GenBank/DDBJ databases">
        <authorList>
            <person name="Dridi B."/>
        </authorList>
    </citation>
    <scope>NUCLEOTIDE SEQUENCE [LARGE SCALE GENOMIC DNA]</scope>
    <source>
        <strain evidence="7">B Co 03.10</strain>
    </source>
</reference>
<dbReference type="Proteomes" id="UP000196581">
    <property type="component" value="Unassembled WGS sequence"/>
</dbReference>
<evidence type="ECO:0000313" key="7">
    <source>
        <dbReference type="Proteomes" id="UP000196581"/>
    </source>
</evidence>
<dbReference type="InterPro" id="IPR004838">
    <property type="entry name" value="NHTrfase_class1_PyrdxlP-BS"/>
</dbReference>
<feature type="domain" description="Aminotransferase class I/classII large" evidence="5">
    <location>
        <begin position="35"/>
        <end position="373"/>
    </location>
</feature>
<comment type="cofactor">
    <cofactor evidence="1 4">
        <name>pyridoxal 5'-phosphate</name>
        <dbReference type="ChEBI" id="CHEBI:597326"/>
    </cofactor>
</comment>
<dbReference type="InterPro" id="IPR015424">
    <property type="entry name" value="PyrdxlP-dep_Trfase"/>
</dbReference>
<evidence type="ECO:0000256" key="2">
    <source>
        <dbReference type="ARBA" id="ARBA00022576"/>
    </source>
</evidence>
<keyword evidence="3 4" id="KW-0808">Transferase</keyword>
<dbReference type="InterPro" id="IPR050881">
    <property type="entry name" value="LL-DAP_aminotransferase"/>
</dbReference>
<organism evidence="6 7">
    <name type="scientific">Brevibacterium yomogidense</name>
    <dbReference type="NCBI Taxonomy" id="946573"/>
    <lineage>
        <taxon>Bacteria</taxon>
        <taxon>Bacillati</taxon>
        <taxon>Actinomycetota</taxon>
        <taxon>Actinomycetes</taxon>
        <taxon>Micrococcales</taxon>
        <taxon>Brevibacteriaceae</taxon>
        <taxon>Brevibacterium</taxon>
    </lineage>
</organism>
<evidence type="ECO:0000256" key="1">
    <source>
        <dbReference type="ARBA" id="ARBA00001933"/>
    </source>
</evidence>
<dbReference type="NCBIfam" id="TIGR03539">
    <property type="entry name" value="DapC_actino"/>
    <property type="match status" value="1"/>
</dbReference>